<dbReference type="SUPFAM" id="SSF52047">
    <property type="entry name" value="RNI-like"/>
    <property type="match status" value="1"/>
</dbReference>
<keyword evidence="5" id="KW-0547">Nucleotide-binding</keyword>
<dbReference type="PROSITE" id="PS50837">
    <property type="entry name" value="NACHT"/>
    <property type="match status" value="1"/>
</dbReference>
<evidence type="ECO:0000256" key="2">
    <source>
        <dbReference type="ARBA" id="ARBA00022490"/>
    </source>
</evidence>
<dbReference type="SMART" id="SM00368">
    <property type="entry name" value="LRR_RI"/>
    <property type="match status" value="6"/>
</dbReference>
<reference evidence="8" key="2">
    <citation type="submission" date="2025-08" db="UniProtKB">
        <authorList>
            <consortium name="Ensembl"/>
        </authorList>
    </citation>
    <scope>IDENTIFICATION</scope>
</reference>
<comment type="subcellular location">
    <subcellularLocation>
        <location evidence="1">Cytoplasm</location>
    </subcellularLocation>
</comment>
<dbReference type="Proteomes" id="UP000007635">
    <property type="component" value="Unassembled WGS sequence"/>
</dbReference>
<keyword evidence="3" id="KW-0433">Leucine-rich repeat</keyword>
<dbReference type="InterPro" id="IPR041267">
    <property type="entry name" value="NLRP_HD2"/>
</dbReference>
<dbReference type="GO" id="GO:0005737">
    <property type="term" value="C:cytoplasm"/>
    <property type="evidence" value="ECO:0007669"/>
    <property type="project" value="UniProtKB-SubCell"/>
</dbReference>
<dbReference type="Pfam" id="PF05729">
    <property type="entry name" value="NACHT"/>
    <property type="match status" value="1"/>
</dbReference>
<dbReference type="GO" id="GO:0005524">
    <property type="term" value="F:ATP binding"/>
    <property type="evidence" value="ECO:0007669"/>
    <property type="project" value="UniProtKB-KW"/>
</dbReference>
<evidence type="ECO:0000313" key="9">
    <source>
        <dbReference type="Proteomes" id="UP000007635"/>
    </source>
</evidence>
<reference evidence="8 9" key="1">
    <citation type="journal article" date="2021" name="G3 (Bethesda)">
        <title>Improved contiguity of the threespine stickleback genome using long-read sequencing.</title>
        <authorList>
            <person name="Nath S."/>
            <person name="Shaw D.E."/>
            <person name="White M.A."/>
        </authorList>
    </citation>
    <scope>NUCLEOTIDE SEQUENCE [LARGE SCALE GENOMIC DNA]</scope>
    <source>
        <strain evidence="8 9">Lake Benthic</strain>
    </source>
</reference>
<reference evidence="8" key="3">
    <citation type="submission" date="2025-09" db="UniProtKB">
        <authorList>
            <consortium name="Ensembl"/>
        </authorList>
    </citation>
    <scope>IDENTIFICATION</scope>
</reference>
<dbReference type="FunFam" id="3.80.10.10:FF:000100">
    <property type="entry name" value="Si:dkey-11n14.1"/>
    <property type="match status" value="1"/>
</dbReference>
<dbReference type="Pfam" id="PF17776">
    <property type="entry name" value="NLRC4_HD2"/>
    <property type="match status" value="1"/>
</dbReference>
<name>A0AAQ4PG95_GASAC</name>
<evidence type="ECO:0000256" key="4">
    <source>
        <dbReference type="ARBA" id="ARBA00022737"/>
    </source>
</evidence>
<feature type="domain" description="NACHT" evidence="7">
    <location>
        <begin position="1"/>
        <end position="132"/>
    </location>
</feature>
<dbReference type="PROSITE" id="PS51450">
    <property type="entry name" value="LRR"/>
    <property type="match status" value="2"/>
</dbReference>
<keyword evidence="2" id="KW-0963">Cytoplasm</keyword>
<dbReference type="InterPro" id="IPR007111">
    <property type="entry name" value="NACHT_NTPase"/>
</dbReference>
<keyword evidence="9" id="KW-1185">Reference proteome</keyword>
<evidence type="ECO:0000256" key="1">
    <source>
        <dbReference type="ARBA" id="ARBA00004496"/>
    </source>
</evidence>
<accession>A0AAQ4PG95</accession>
<dbReference type="InterPro" id="IPR041075">
    <property type="entry name" value="NOD1/2_WH"/>
</dbReference>
<protein>
    <recommendedName>
        <fullName evidence="7">NACHT domain-containing protein</fullName>
    </recommendedName>
</protein>
<evidence type="ECO:0000256" key="6">
    <source>
        <dbReference type="ARBA" id="ARBA00022840"/>
    </source>
</evidence>
<dbReference type="GeneTree" id="ENSGT01120000271898"/>
<dbReference type="InterPro" id="IPR051261">
    <property type="entry name" value="NLR"/>
</dbReference>
<dbReference type="InterPro" id="IPR032675">
    <property type="entry name" value="LRR_dom_sf"/>
</dbReference>
<organism evidence="8 9">
    <name type="scientific">Gasterosteus aculeatus aculeatus</name>
    <name type="common">three-spined stickleback</name>
    <dbReference type="NCBI Taxonomy" id="481459"/>
    <lineage>
        <taxon>Eukaryota</taxon>
        <taxon>Metazoa</taxon>
        <taxon>Chordata</taxon>
        <taxon>Craniata</taxon>
        <taxon>Vertebrata</taxon>
        <taxon>Euteleostomi</taxon>
        <taxon>Actinopterygii</taxon>
        <taxon>Neopterygii</taxon>
        <taxon>Teleostei</taxon>
        <taxon>Neoteleostei</taxon>
        <taxon>Acanthomorphata</taxon>
        <taxon>Eupercaria</taxon>
        <taxon>Perciformes</taxon>
        <taxon>Cottioidei</taxon>
        <taxon>Gasterosteales</taxon>
        <taxon>Gasterosteidae</taxon>
        <taxon>Gasterosteus</taxon>
    </lineage>
</organism>
<evidence type="ECO:0000256" key="5">
    <source>
        <dbReference type="ARBA" id="ARBA00022741"/>
    </source>
</evidence>
<dbReference type="Gene3D" id="3.80.10.10">
    <property type="entry name" value="Ribonuclease Inhibitor"/>
    <property type="match status" value="2"/>
</dbReference>
<dbReference type="InterPro" id="IPR001611">
    <property type="entry name" value="Leu-rich_rpt"/>
</dbReference>
<dbReference type="InterPro" id="IPR027417">
    <property type="entry name" value="P-loop_NTPase"/>
</dbReference>
<dbReference type="Pfam" id="PF17779">
    <property type="entry name" value="WHD_NOD2"/>
    <property type="match status" value="1"/>
</dbReference>
<evidence type="ECO:0000313" key="8">
    <source>
        <dbReference type="Ensembl" id="ENSGACP00000036948.1"/>
    </source>
</evidence>
<evidence type="ECO:0000259" key="7">
    <source>
        <dbReference type="PROSITE" id="PS50837"/>
    </source>
</evidence>
<keyword evidence="6" id="KW-0067">ATP-binding</keyword>
<dbReference type="Pfam" id="PF00560">
    <property type="entry name" value="LRR_1"/>
    <property type="match status" value="1"/>
</dbReference>
<sequence>MTKGVAGIGKTVLTQKFTLDWAEDKDHQDIQFTFPFTFRELNVLREKKFSLVGLVHHFFSETKAAGILKFEKFKVVFIFDGLDECRFTLDFHNNEVLTDVTESASVDVLLTNLIRGKLLPSARLWITTRPAAANQIPPECVGMVTEVRGFTDPQKEEYFRKRFRDEEQASRIISHIKTSRSLHIMCHIPVFCWITATVLEEMKTREGGELPKTLTEMYIHFLVVQSKVKKVKYDGGTETDPHWSPESRKMIESLGKLAFDQLQKGNLIFYESDLTECGIDIRAASVYSGVFTQIFREERGLYQDMVFCFVHLSVQEFLAALHVHLTFFSSGVNLLSGDQRTSLESKRFKPNPDPTCLYQRAVDEALLSPNGHLDLFLRFLLGLSLETNQTLLRGLLTQTGSGSQTNEETVWYIQQKISEKVSPEKSINLFHCLNELDDDSLVEEIQQSLSSGSLSSEELSPADWSALAFILLSSEEDLEVFDLKKYSASEEALLRMLPVVKASNRVLLSGCNLSESSCKDLSSVLSSQSSSLRELDLSNNHLQDSGVKILSAGLESPHCHLETLRLSGCNLSERSCEVLSSVLSSQSSSLRELDLSNNHLQDSGVKILSAGLQSPHCDLESLRLSGCLITEEGCSSLASALSSNPSHLRELDLSYNHPGDSGVKLLSAGLEDPHWRLETLRYEEAAATDHQSVEELETFSLSHCQPG</sequence>
<dbReference type="FunFam" id="3.40.50.300:FF:001524">
    <property type="entry name" value="Si:dkey-126g1.7"/>
    <property type="match status" value="1"/>
</dbReference>
<dbReference type="Pfam" id="PF13516">
    <property type="entry name" value="LRR_6"/>
    <property type="match status" value="4"/>
</dbReference>
<dbReference type="Ensembl" id="ENSGACT00000082243.1">
    <property type="protein sequence ID" value="ENSGACP00000036948.1"/>
    <property type="gene ID" value="ENSGACG00000035944.1"/>
</dbReference>
<evidence type="ECO:0000256" key="3">
    <source>
        <dbReference type="ARBA" id="ARBA00022614"/>
    </source>
</evidence>
<dbReference type="AlphaFoldDB" id="A0AAQ4PG95"/>
<dbReference type="Gene3D" id="3.40.50.300">
    <property type="entry name" value="P-loop containing nucleotide triphosphate hydrolases"/>
    <property type="match status" value="1"/>
</dbReference>
<dbReference type="PANTHER" id="PTHR24106">
    <property type="entry name" value="NACHT, LRR AND CARD DOMAINS-CONTAINING"/>
    <property type="match status" value="1"/>
</dbReference>
<proteinExistence type="predicted"/>
<keyword evidence="4" id="KW-0677">Repeat</keyword>